<dbReference type="RefSeq" id="WP_045671169.1">
    <property type="nucleotide sequence ID" value="NZ_CP011058.1"/>
</dbReference>
<gene>
    <name evidence="2" type="ORF">VN24_15760</name>
</gene>
<feature type="domain" description="Toprim" evidence="1">
    <location>
        <begin position="2"/>
        <end position="86"/>
    </location>
</feature>
<protein>
    <submittedName>
        <fullName evidence="2">DNA primase</fullName>
    </submittedName>
</protein>
<dbReference type="Pfam" id="PF01751">
    <property type="entry name" value="Toprim"/>
    <property type="match status" value="1"/>
</dbReference>
<dbReference type="PATRIC" id="fig|1126833.4.peg.3450"/>
<accession>A0A0D5NKG9</accession>
<dbReference type="PROSITE" id="PS50880">
    <property type="entry name" value="TOPRIM"/>
    <property type="match status" value="1"/>
</dbReference>
<sequence>MEAAIIVEGKNDRSRLRLVLGEEIAIYCTYGTPGTQQLETLRKQVGDRQVYVFTDNDSSGKRIRGILRDLFPDAEHIYTRKGYPGVEKTPPEYLIEQLEKAGLEQYVRYPEPDSAIRWTKEDQI</sequence>
<reference evidence="3" key="2">
    <citation type="submission" date="2015-03" db="EMBL/GenBank/DDBJ databases">
        <title>Genome sequence of Paenibacillus beijingensis strain DSM 24997T.</title>
        <authorList>
            <person name="Kwak Y."/>
            <person name="Shin J.-H."/>
        </authorList>
    </citation>
    <scope>NUCLEOTIDE SEQUENCE [LARGE SCALE GENOMIC DNA]</scope>
    <source>
        <strain evidence="3">DSM 24997</strain>
    </source>
</reference>
<organism evidence="2 3">
    <name type="scientific">Paenibacillus beijingensis</name>
    <dbReference type="NCBI Taxonomy" id="1126833"/>
    <lineage>
        <taxon>Bacteria</taxon>
        <taxon>Bacillati</taxon>
        <taxon>Bacillota</taxon>
        <taxon>Bacilli</taxon>
        <taxon>Bacillales</taxon>
        <taxon>Paenibacillaceae</taxon>
        <taxon>Paenibacillus</taxon>
    </lineage>
</organism>
<dbReference type="GO" id="GO:0043822">
    <property type="term" value="F:ribonuclease M5 activity"/>
    <property type="evidence" value="ECO:0007669"/>
    <property type="project" value="TreeGrafter"/>
</dbReference>
<dbReference type="GO" id="GO:0006364">
    <property type="term" value="P:rRNA processing"/>
    <property type="evidence" value="ECO:0007669"/>
    <property type="project" value="TreeGrafter"/>
</dbReference>
<dbReference type="PANTHER" id="PTHR39156">
    <property type="entry name" value="RIBONUCLEASE M5"/>
    <property type="match status" value="1"/>
</dbReference>
<dbReference type="Gene3D" id="3.40.1360.10">
    <property type="match status" value="1"/>
</dbReference>
<dbReference type="EMBL" id="CP011058">
    <property type="protein sequence ID" value="AJY75741.1"/>
    <property type="molecule type" value="Genomic_DNA"/>
</dbReference>
<evidence type="ECO:0000313" key="3">
    <source>
        <dbReference type="Proteomes" id="UP000032633"/>
    </source>
</evidence>
<dbReference type="KEGG" id="pbj:VN24_15760"/>
<dbReference type="AlphaFoldDB" id="A0A0D5NKG9"/>
<keyword evidence="3" id="KW-1185">Reference proteome</keyword>
<evidence type="ECO:0000259" key="1">
    <source>
        <dbReference type="PROSITE" id="PS50880"/>
    </source>
</evidence>
<dbReference type="InterPro" id="IPR006171">
    <property type="entry name" value="TOPRIM_dom"/>
</dbReference>
<dbReference type="SMART" id="SM00493">
    <property type="entry name" value="TOPRIM"/>
    <property type="match status" value="1"/>
</dbReference>
<name>A0A0D5NKG9_9BACL</name>
<dbReference type="HOGENOM" id="CLU_140818_0_0_9"/>
<dbReference type="PANTHER" id="PTHR39156:SF2">
    <property type="entry name" value="DNA PRIMASE (BACTERIAL TYPE) AND SMALL PRIMASE-LIKE PROTEINS"/>
    <property type="match status" value="1"/>
</dbReference>
<dbReference type="SUPFAM" id="SSF110455">
    <property type="entry name" value="Toprim domain"/>
    <property type="match status" value="1"/>
</dbReference>
<dbReference type="Proteomes" id="UP000032633">
    <property type="component" value="Chromosome"/>
</dbReference>
<reference evidence="2 3" key="1">
    <citation type="journal article" date="2015" name="J. Biotechnol.">
        <title>Complete genome sequence of Paenibacillus beijingensis 7188(T) (=DSM 24997(T)), a novel rhizobacterium from jujube garden soil.</title>
        <authorList>
            <person name="Kwak Y."/>
            <person name="Shin J.H."/>
        </authorList>
    </citation>
    <scope>NUCLEOTIDE SEQUENCE [LARGE SCALE GENOMIC DNA]</scope>
    <source>
        <strain evidence="2 3">DSM 24997</strain>
    </source>
</reference>
<dbReference type="STRING" id="1126833.VN24_15760"/>
<evidence type="ECO:0000313" key="2">
    <source>
        <dbReference type="EMBL" id="AJY75741.1"/>
    </source>
</evidence>
<proteinExistence type="predicted"/>
<dbReference type="OrthoDB" id="2417742at2"/>